<evidence type="ECO:0000259" key="1">
    <source>
        <dbReference type="Pfam" id="PF01979"/>
    </source>
</evidence>
<dbReference type="Gene3D" id="3.30.110.90">
    <property type="entry name" value="Amidohydrolase"/>
    <property type="match status" value="1"/>
</dbReference>
<accession>A0AA38XCL7</accession>
<dbReference type="InterPro" id="IPR032466">
    <property type="entry name" value="Metal_Hydrolase"/>
</dbReference>
<evidence type="ECO:0000313" key="2">
    <source>
        <dbReference type="EMBL" id="KAJ9610639.1"/>
    </source>
</evidence>
<dbReference type="Gene3D" id="1.20.58.520">
    <property type="entry name" value="Amidohydrolase"/>
    <property type="match status" value="1"/>
</dbReference>
<dbReference type="GO" id="GO:0016810">
    <property type="term" value="F:hydrolase activity, acting on carbon-nitrogen (but not peptide) bonds"/>
    <property type="evidence" value="ECO:0007669"/>
    <property type="project" value="InterPro"/>
</dbReference>
<evidence type="ECO:0000313" key="3">
    <source>
        <dbReference type="Proteomes" id="UP001172673"/>
    </source>
</evidence>
<dbReference type="Gene3D" id="3.40.50.10910">
    <property type="entry name" value="Amidohydrolase"/>
    <property type="match status" value="1"/>
</dbReference>
<dbReference type="PANTHER" id="PTHR43135">
    <property type="entry name" value="ALPHA-D-RIBOSE 1-METHYLPHOSPHONATE 5-TRIPHOSPHATE DIPHOSPHATASE"/>
    <property type="match status" value="1"/>
</dbReference>
<dbReference type="Pfam" id="PF01979">
    <property type="entry name" value="Amidohydro_1"/>
    <property type="match status" value="1"/>
</dbReference>
<organism evidence="2 3">
    <name type="scientific">Cladophialophora chaetospira</name>
    <dbReference type="NCBI Taxonomy" id="386627"/>
    <lineage>
        <taxon>Eukaryota</taxon>
        <taxon>Fungi</taxon>
        <taxon>Dikarya</taxon>
        <taxon>Ascomycota</taxon>
        <taxon>Pezizomycotina</taxon>
        <taxon>Eurotiomycetes</taxon>
        <taxon>Chaetothyriomycetidae</taxon>
        <taxon>Chaetothyriales</taxon>
        <taxon>Herpotrichiellaceae</taxon>
        <taxon>Cladophialophora</taxon>
    </lineage>
</organism>
<dbReference type="Proteomes" id="UP001172673">
    <property type="component" value="Unassembled WGS sequence"/>
</dbReference>
<dbReference type="InterPro" id="IPR011059">
    <property type="entry name" value="Metal-dep_hydrolase_composite"/>
</dbReference>
<dbReference type="AlphaFoldDB" id="A0AA38XCL7"/>
<dbReference type="PANTHER" id="PTHR43135:SF3">
    <property type="entry name" value="ALPHA-D-RIBOSE 1-METHYLPHOSPHONATE 5-TRIPHOSPHATE DIPHOSPHATASE"/>
    <property type="match status" value="1"/>
</dbReference>
<dbReference type="Gene3D" id="2.30.40.10">
    <property type="entry name" value="Urease, subunit C, domain 1"/>
    <property type="match status" value="1"/>
</dbReference>
<comment type="caution">
    <text evidence="2">The sequence shown here is derived from an EMBL/GenBank/DDBJ whole genome shotgun (WGS) entry which is preliminary data.</text>
</comment>
<dbReference type="SUPFAM" id="SSF51338">
    <property type="entry name" value="Composite domain of metallo-dependent hydrolases"/>
    <property type="match status" value="1"/>
</dbReference>
<keyword evidence="3" id="KW-1185">Reference proteome</keyword>
<gene>
    <name evidence="2" type="ORF">H2200_005416</name>
</gene>
<proteinExistence type="predicted"/>
<name>A0AA38XCL7_9EURO</name>
<dbReference type="EMBL" id="JAPDRK010000007">
    <property type="protein sequence ID" value="KAJ9610639.1"/>
    <property type="molecule type" value="Genomic_DNA"/>
</dbReference>
<feature type="domain" description="Amidohydrolase-related" evidence="1">
    <location>
        <begin position="53"/>
        <end position="391"/>
    </location>
</feature>
<dbReference type="SUPFAM" id="SSF51556">
    <property type="entry name" value="Metallo-dependent hydrolases"/>
    <property type="match status" value="1"/>
</dbReference>
<dbReference type="InterPro" id="IPR006680">
    <property type="entry name" value="Amidohydro-rel"/>
</dbReference>
<sequence>MASRESHRAFALNNVRIFNGQSIAEPTTIFIEDGLIVTQVAGDAATIDGEGGVLLPGFIDAHMHLNGEAELHAMAKHGITTALDMATFPASKLDTLRSFKAKSEAAGVAVPDFRSPGTPATSPGSTHSILLSLPLEDFVSTPDDAGRFVQGRLKQGADYIKIVADVPGPDQATINAIVEEAHKHDKLVIAHASESVPYEMALKSKADIITHVPVDKPLSPELCGRMAGEGRIAVPTLVMMEAVTGALSFWSLLRMLLQPITLFKIIKIQRQKPARTGKPNYQNAKQSVTNLHRAGVPILCGTDAHEEASSPFSVKHGPSLHRELELLVDAGLMNLEALHAMTSLPAKYFRLGDRGSIEVGKRADLVLLKEGQDPLLDIRATRAIKRVWCAGIEVDLL</sequence>
<reference evidence="2" key="1">
    <citation type="submission" date="2022-10" db="EMBL/GenBank/DDBJ databases">
        <title>Culturing micro-colonial fungi from biological soil crusts in the Mojave desert and describing Neophaeococcomyces mojavensis, and introducing the new genera and species Taxawa tesnikishii.</title>
        <authorList>
            <person name="Kurbessoian T."/>
            <person name="Stajich J.E."/>
        </authorList>
    </citation>
    <scope>NUCLEOTIDE SEQUENCE</scope>
    <source>
        <strain evidence="2">TK_41</strain>
    </source>
</reference>
<protein>
    <recommendedName>
        <fullName evidence="1">Amidohydrolase-related domain-containing protein</fullName>
    </recommendedName>
</protein>
<dbReference type="InterPro" id="IPR051781">
    <property type="entry name" value="Metallo-dep_Hydrolase"/>
</dbReference>